<reference evidence="1 2" key="1">
    <citation type="submission" date="2016-06" db="EMBL/GenBank/DDBJ databases">
        <title>Comparative genomics of the ectomycorrhizal sister species Rhizopogon vinicolor and Rhizopogon vesiculosus (Basidiomycota: Boletales) reveals a divergence of the mating type B locus.</title>
        <authorList>
            <consortium name="DOE Joint Genome Institute"/>
            <person name="Mujic A.B."/>
            <person name="Kuo A."/>
            <person name="Tritt A."/>
            <person name="Lipzen A."/>
            <person name="Chen C."/>
            <person name="Johnson J."/>
            <person name="Sharma A."/>
            <person name="Barry K."/>
            <person name="Grigoriev I.V."/>
            <person name="Spatafora J.W."/>
        </authorList>
    </citation>
    <scope>NUCLEOTIDE SEQUENCE [LARGE SCALE GENOMIC DNA]</scope>
    <source>
        <strain evidence="1 2">AM-OR11-026</strain>
    </source>
</reference>
<dbReference type="Proteomes" id="UP000092154">
    <property type="component" value="Unassembled WGS sequence"/>
</dbReference>
<accession>A0A1B7MMQ8</accession>
<name>A0A1B7MMQ8_9AGAM</name>
<dbReference type="EMBL" id="KV448689">
    <property type="protein sequence ID" value="OAX33886.1"/>
    <property type="molecule type" value="Genomic_DNA"/>
</dbReference>
<evidence type="ECO:0000313" key="2">
    <source>
        <dbReference type="Proteomes" id="UP000092154"/>
    </source>
</evidence>
<evidence type="ECO:0000313" key="1">
    <source>
        <dbReference type="EMBL" id="OAX33886.1"/>
    </source>
</evidence>
<gene>
    <name evidence="1" type="ORF">K503DRAFT_484255</name>
</gene>
<proteinExistence type="predicted"/>
<dbReference type="AlphaFoldDB" id="A0A1B7MMQ8"/>
<organism evidence="1 2">
    <name type="scientific">Rhizopogon vinicolor AM-OR11-026</name>
    <dbReference type="NCBI Taxonomy" id="1314800"/>
    <lineage>
        <taxon>Eukaryota</taxon>
        <taxon>Fungi</taxon>
        <taxon>Dikarya</taxon>
        <taxon>Basidiomycota</taxon>
        <taxon>Agaricomycotina</taxon>
        <taxon>Agaricomycetes</taxon>
        <taxon>Agaricomycetidae</taxon>
        <taxon>Boletales</taxon>
        <taxon>Suillineae</taxon>
        <taxon>Rhizopogonaceae</taxon>
        <taxon>Rhizopogon</taxon>
    </lineage>
</organism>
<protein>
    <submittedName>
        <fullName evidence="1">Uncharacterized protein</fullName>
    </submittedName>
</protein>
<dbReference type="InParanoid" id="A0A1B7MMQ8"/>
<keyword evidence="2" id="KW-1185">Reference proteome</keyword>
<sequence length="72" mass="7845">MVSLSSTTHPIYTPLSPSYSATANPALWLFRRNGREPSRMSDSTGCCWRGSPRKIVSSGSILRQAISASINM</sequence>